<dbReference type="InterPro" id="IPR011008">
    <property type="entry name" value="Dimeric_a/b-barrel"/>
</dbReference>
<dbReference type="Gene3D" id="3.30.70.1060">
    <property type="entry name" value="Dimeric alpha+beta barrel"/>
    <property type="match status" value="1"/>
</dbReference>
<dbReference type="OrthoDB" id="9797014at2"/>
<dbReference type="PANTHER" id="PTHR33606:SF3">
    <property type="entry name" value="PROTEIN YCII"/>
    <property type="match status" value="1"/>
</dbReference>
<protein>
    <submittedName>
        <fullName evidence="3">YCII-related protein</fullName>
    </submittedName>
</protein>
<keyword evidence="4" id="KW-1185">Reference proteome</keyword>
<comment type="similarity">
    <text evidence="1">Belongs to the YciI family.</text>
</comment>
<dbReference type="STRING" id="649349.Lbys_3442"/>
<accession>E4RYG1</accession>
<reference evidence="3 4" key="2">
    <citation type="journal article" date="2011" name="Stand. Genomic Sci.">
        <title>Complete genome sequence of Leadbetterella byssophila type strain (4M15).</title>
        <authorList>
            <person name="Abt B."/>
            <person name="Teshima H."/>
            <person name="Lucas S."/>
            <person name="Lapidus A."/>
            <person name="Del Rio T.G."/>
            <person name="Nolan M."/>
            <person name="Tice H."/>
            <person name="Cheng J.F."/>
            <person name="Pitluck S."/>
            <person name="Liolios K."/>
            <person name="Pagani I."/>
            <person name="Ivanova N."/>
            <person name="Mavromatis K."/>
            <person name="Pati A."/>
            <person name="Tapia R."/>
            <person name="Han C."/>
            <person name="Goodwin L."/>
            <person name="Chen A."/>
            <person name="Palaniappan K."/>
            <person name="Land M."/>
            <person name="Hauser L."/>
            <person name="Chang Y.J."/>
            <person name="Jeffries C.D."/>
            <person name="Rohde M."/>
            <person name="Goker M."/>
            <person name="Tindall B.J."/>
            <person name="Detter J.C."/>
            <person name="Woyke T."/>
            <person name="Bristow J."/>
            <person name="Eisen J.A."/>
            <person name="Markowitz V."/>
            <person name="Hugenholtz P."/>
            <person name="Klenk H.P."/>
            <person name="Kyrpides N.C."/>
        </authorList>
    </citation>
    <scope>NUCLEOTIDE SEQUENCE [LARGE SCALE GENOMIC DNA]</scope>
    <source>
        <strain evidence="4">DSM 17132 / JCM 16389 / KACC 11308 / NBRC 106382 / 4M15</strain>
    </source>
</reference>
<organism evidence="3 4">
    <name type="scientific">Leadbetterella byssophila (strain DSM 17132 / JCM 16389 / KACC 11308 / NBRC 106382 / 4M15)</name>
    <dbReference type="NCBI Taxonomy" id="649349"/>
    <lineage>
        <taxon>Bacteria</taxon>
        <taxon>Pseudomonadati</taxon>
        <taxon>Bacteroidota</taxon>
        <taxon>Cytophagia</taxon>
        <taxon>Cytophagales</taxon>
        <taxon>Leadbetterellaceae</taxon>
        <taxon>Leadbetterella</taxon>
    </lineage>
</organism>
<sequence length="89" mass="10331">MKHFILFYTTVEGYVEKRAPYRAEHLALVLEYKKAGHIVLAGALKDPVDGAVLVFHVEDPEIIKEFVKKDPYVIHGLIPRWDIREWTTV</sequence>
<dbReference type="InterPro" id="IPR005545">
    <property type="entry name" value="YCII"/>
</dbReference>
<dbReference type="AlphaFoldDB" id="E4RYG1"/>
<dbReference type="Pfam" id="PF03795">
    <property type="entry name" value="YCII"/>
    <property type="match status" value="1"/>
</dbReference>
<dbReference type="HOGENOM" id="CLU_110355_5_2_10"/>
<reference key="1">
    <citation type="submission" date="2010-11" db="EMBL/GenBank/DDBJ databases">
        <title>The complete genome of Leadbetterella byssophila DSM 17132.</title>
        <authorList>
            <consortium name="US DOE Joint Genome Institute (JGI-PGF)"/>
            <person name="Lucas S."/>
            <person name="Copeland A."/>
            <person name="Lapidus A."/>
            <person name="Glavina del Rio T."/>
            <person name="Dalin E."/>
            <person name="Tice H."/>
            <person name="Bruce D."/>
            <person name="Goodwin L."/>
            <person name="Pitluck S."/>
            <person name="Kyrpides N."/>
            <person name="Mavromatis K."/>
            <person name="Ivanova N."/>
            <person name="Teshima H."/>
            <person name="Brettin T."/>
            <person name="Detter J.C."/>
            <person name="Han C."/>
            <person name="Tapia R."/>
            <person name="Land M."/>
            <person name="Hauser L."/>
            <person name="Markowitz V."/>
            <person name="Cheng J.-F."/>
            <person name="Hugenholtz P."/>
            <person name="Woyke T."/>
            <person name="Wu D."/>
            <person name="Tindall B."/>
            <person name="Pomrenke H.G."/>
            <person name="Brambilla E."/>
            <person name="Klenk H.-P."/>
            <person name="Eisen J.A."/>
        </authorList>
    </citation>
    <scope>NUCLEOTIDE SEQUENCE [LARGE SCALE GENOMIC DNA]</scope>
    <source>
        <strain>DSM 17132</strain>
    </source>
</reference>
<dbReference type="EMBL" id="CP002305">
    <property type="protein sequence ID" value="ADQ19091.1"/>
    <property type="molecule type" value="Genomic_DNA"/>
</dbReference>
<dbReference type="Proteomes" id="UP000007435">
    <property type="component" value="Chromosome"/>
</dbReference>
<dbReference type="SUPFAM" id="SSF54909">
    <property type="entry name" value="Dimeric alpha+beta barrel"/>
    <property type="match status" value="1"/>
</dbReference>
<dbReference type="RefSeq" id="WP_013410115.1">
    <property type="nucleotide sequence ID" value="NC_014655.1"/>
</dbReference>
<dbReference type="InterPro" id="IPR051807">
    <property type="entry name" value="Sec-metab_biosynth-assoc"/>
</dbReference>
<dbReference type="eggNOG" id="COG2350">
    <property type="taxonomic scope" value="Bacteria"/>
</dbReference>
<feature type="domain" description="YCII-related" evidence="2">
    <location>
        <begin position="1"/>
        <end position="87"/>
    </location>
</feature>
<gene>
    <name evidence="3" type="ordered locus">Lbys_3442</name>
</gene>
<name>E4RYG1_LEAB4</name>
<evidence type="ECO:0000259" key="2">
    <source>
        <dbReference type="Pfam" id="PF03795"/>
    </source>
</evidence>
<evidence type="ECO:0000313" key="3">
    <source>
        <dbReference type="EMBL" id="ADQ19091.1"/>
    </source>
</evidence>
<evidence type="ECO:0000313" key="4">
    <source>
        <dbReference type="Proteomes" id="UP000007435"/>
    </source>
</evidence>
<proteinExistence type="inferred from homology"/>
<dbReference type="PANTHER" id="PTHR33606">
    <property type="entry name" value="PROTEIN YCII"/>
    <property type="match status" value="1"/>
</dbReference>
<dbReference type="KEGG" id="lby:Lbys_3442"/>
<evidence type="ECO:0000256" key="1">
    <source>
        <dbReference type="ARBA" id="ARBA00007689"/>
    </source>
</evidence>